<dbReference type="RefSeq" id="WP_367918147.1">
    <property type="nucleotide sequence ID" value="NZ_BAABAC010000007.1"/>
</dbReference>
<organism evidence="5 6">
    <name type="scientific">Nocardioides ginsengisoli</name>
    <dbReference type="NCBI Taxonomy" id="363868"/>
    <lineage>
        <taxon>Bacteria</taxon>
        <taxon>Bacillati</taxon>
        <taxon>Actinomycetota</taxon>
        <taxon>Actinomycetes</taxon>
        <taxon>Propionibacteriales</taxon>
        <taxon>Nocardioidaceae</taxon>
        <taxon>Nocardioides</taxon>
    </lineage>
</organism>
<evidence type="ECO:0000259" key="4">
    <source>
        <dbReference type="PROSITE" id="PS01124"/>
    </source>
</evidence>
<keyword evidence="1" id="KW-0805">Transcription regulation</keyword>
<dbReference type="PROSITE" id="PS01124">
    <property type="entry name" value="HTH_ARAC_FAMILY_2"/>
    <property type="match status" value="1"/>
</dbReference>
<keyword evidence="6" id="KW-1185">Reference proteome</keyword>
<keyword evidence="3" id="KW-0804">Transcription</keyword>
<evidence type="ECO:0000256" key="3">
    <source>
        <dbReference type="ARBA" id="ARBA00023163"/>
    </source>
</evidence>
<feature type="domain" description="HTH araC/xylS-type" evidence="4">
    <location>
        <begin position="233"/>
        <end position="331"/>
    </location>
</feature>
<reference evidence="6" key="1">
    <citation type="journal article" date="2019" name="Int. J. Syst. Evol. Microbiol.">
        <title>The Global Catalogue of Microorganisms (GCM) 10K type strain sequencing project: providing services to taxonomists for standard genome sequencing and annotation.</title>
        <authorList>
            <consortium name="The Broad Institute Genomics Platform"/>
            <consortium name="The Broad Institute Genome Sequencing Center for Infectious Disease"/>
            <person name="Wu L."/>
            <person name="Ma J."/>
        </authorList>
    </citation>
    <scope>NUCLEOTIDE SEQUENCE [LARGE SCALE GENOMIC DNA]</scope>
    <source>
        <strain evidence="6">CCUG 52478</strain>
    </source>
</reference>
<gene>
    <name evidence="5" type="ORF">ACFQ3F_25230</name>
</gene>
<dbReference type="InterPro" id="IPR032687">
    <property type="entry name" value="AraC-type_N"/>
</dbReference>
<sequence>MSLIRGTALQGFPGLVAELGGDAGALLALAQLPPAAVGDHDSFVSYRSVVAVLEAAAVATAAPDFGRRLAMRQGLEILGPVGVAARTAATVGAALQSIQQYLAVYSPAIAIEVNPPADGGRLASLEWRLVVRHPPPHAQAAELALGVALRVFQLLAGPDFRPTSLQVRHRPLGPREAYDDSFGCPVEFGAALHGFHFPAELLRRPLASDGDVHALVEQYLGTIAVPSSRATADAVADLVRHMLPTGGLDLDLVARQLSLHRRTLQRQLAAQGTSFAALVDQVRRDEAERCLRETDMPLSQLAGVLGLSEQSALTRACRRWFGAPPREVRRSTRMSH</sequence>
<evidence type="ECO:0000256" key="2">
    <source>
        <dbReference type="ARBA" id="ARBA00023125"/>
    </source>
</evidence>
<dbReference type="PANTHER" id="PTHR47894">
    <property type="entry name" value="HTH-TYPE TRANSCRIPTIONAL REGULATOR GADX"/>
    <property type="match status" value="1"/>
</dbReference>
<dbReference type="SUPFAM" id="SSF46689">
    <property type="entry name" value="Homeodomain-like"/>
    <property type="match status" value="1"/>
</dbReference>
<name>A0ABW3W736_9ACTN</name>
<dbReference type="SMART" id="SM00342">
    <property type="entry name" value="HTH_ARAC"/>
    <property type="match status" value="1"/>
</dbReference>
<comment type="caution">
    <text evidence="5">The sequence shown here is derived from an EMBL/GenBank/DDBJ whole genome shotgun (WGS) entry which is preliminary data.</text>
</comment>
<accession>A0ABW3W736</accession>
<evidence type="ECO:0000313" key="6">
    <source>
        <dbReference type="Proteomes" id="UP001597229"/>
    </source>
</evidence>
<keyword evidence="2" id="KW-0238">DNA-binding</keyword>
<dbReference type="Gene3D" id="1.10.10.60">
    <property type="entry name" value="Homeodomain-like"/>
    <property type="match status" value="1"/>
</dbReference>
<evidence type="ECO:0000313" key="5">
    <source>
        <dbReference type="EMBL" id="MFD1251118.1"/>
    </source>
</evidence>
<dbReference type="Pfam" id="PF12625">
    <property type="entry name" value="Arabinose_bd"/>
    <property type="match status" value="1"/>
</dbReference>
<dbReference type="PANTHER" id="PTHR47894:SF4">
    <property type="entry name" value="HTH-TYPE TRANSCRIPTIONAL REGULATOR GADX"/>
    <property type="match status" value="1"/>
</dbReference>
<proteinExistence type="predicted"/>
<dbReference type="InterPro" id="IPR009057">
    <property type="entry name" value="Homeodomain-like_sf"/>
</dbReference>
<dbReference type="EMBL" id="JBHTLX010000033">
    <property type="protein sequence ID" value="MFD1251118.1"/>
    <property type="molecule type" value="Genomic_DNA"/>
</dbReference>
<protein>
    <submittedName>
        <fullName evidence="5">AraC family transcriptional regulator</fullName>
    </submittedName>
</protein>
<evidence type="ECO:0000256" key="1">
    <source>
        <dbReference type="ARBA" id="ARBA00023015"/>
    </source>
</evidence>
<dbReference type="Pfam" id="PF12833">
    <property type="entry name" value="HTH_18"/>
    <property type="match status" value="1"/>
</dbReference>
<dbReference type="InterPro" id="IPR018060">
    <property type="entry name" value="HTH_AraC"/>
</dbReference>
<dbReference type="Proteomes" id="UP001597229">
    <property type="component" value="Unassembled WGS sequence"/>
</dbReference>